<evidence type="ECO:0000313" key="6">
    <source>
        <dbReference type="Proteomes" id="UP000261340"/>
    </source>
</evidence>
<dbReference type="InterPro" id="IPR013783">
    <property type="entry name" value="Ig-like_fold"/>
</dbReference>
<dbReference type="InterPro" id="IPR003598">
    <property type="entry name" value="Ig_sub2"/>
</dbReference>
<dbReference type="PANTHER" id="PTHR11481">
    <property type="entry name" value="IMMUNOGLOBULIN FC RECEPTOR"/>
    <property type="match status" value="1"/>
</dbReference>
<name>A0A3Q0R4B8_AMPCI</name>
<organism evidence="5 6">
    <name type="scientific">Amphilophus citrinellus</name>
    <name type="common">Midas cichlid</name>
    <name type="synonym">Cichlasoma citrinellum</name>
    <dbReference type="NCBI Taxonomy" id="61819"/>
    <lineage>
        <taxon>Eukaryota</taxon>
        <taxon>Metazoa</taxon>
        <taxon>Chordata</taxon>
        <taxon>Craniata</taxon>
        <taxon>Vertebrata</taxon>
        <taxon>Euteleostomi</taxon>
        <taxon>Actinopterygii</taxon>
        <taxon>Neopterygii</taxon>
        <taxon>Teleostei</taxon>
        <taxon>Neoteleostei</taxon>
        <taxon>Acanthomorphata</taxon>
        <taxon>Ovalentaria</taxon>
        <taxon>Cichlomorphae</taxon>
        <taxon>Cichliformes</taxon>
        <taxon>Cichlidae</taxon>
        <taxon>New World cichlids</taxon>
        <taxon>Cichlasomatinae</taxon>
        <taxon>Heroini</taxon>
        <taxon>Amphilophus</taxon>
    </lineage>
</organism>
<dbReference type="GO" id="GO:0006955">
    <property type="term" value="P:immune response"/>
    <property type="evidence" value="ECO:0007669"/>
    <property type="project" value="TreeGrafter"/>
</dbReference>
<evidence type="ECO:0000259" key="4">
    <source>
        <dbReference type="PROSITE" id="PS50835"/>
    </source>
</evidence>
<proteinExistence type="predicted"/>
<dbReference type="InterPro" id="IPR003599">
    <property type="entry name" value="Ig_sub"/>
</dbReference>
<dbReference type="PROSITE" id="PS50835">
    <property type="entry name" value="IG_LIKE"/>
    <property type="match status" value="2"/>
</dbReference>
<feature type="domain" description="Ig-like" evidence="4">
    <location>
        <begin position="236"/>
        <end position="313"/>
    </location>
</feature>
<dbReference type="InterPro" id="IPR036179">
    <property type="entry name" value="Ig-like_dom_sf"/>
</dbReference>
<dbReference type="SMART" id="SM00409">
    <property type="entry name" value="IG"/>
    <property type="match status" value="3"/>
</dbReference>
<evidence type="ECO:0000313" key="5">
    <source>
        <dbReference type="Ensembl" id="ENSACIP00000004843.1"/>
    </source>
</evidence>
<feature type="transmembrane region" description="Helical" evidence="3">
    <location>
        <begin position="312"/>
        <end position="338"/>
    </location>
</feature>
<sequence>MITVRCAIYGDGSIEWEYEWSKPDSDAVLTNNECHTQPVLTVSPSWLSPGASVTLNCEVKHPSAGWSFYWYKAVSQMSNIYELLPGSISGTEKDSYIIDGQTHTAGYVCRAGRGDPEYHTDHSETKFVWSAGWFVSASLTVSPNRVQHLIYESVSLTCSVNSSSWRVMRFDEHGYLSQLPDCPNWRTMTRSTCNIERHRHRAAVYWCETESGEFSNGVNITLHGTHAILVSPVHPVSEGDSVTLGCKLWAGNLNSTVAFYKNMKLIQKDDRQNLNISAVSKSDEGFYKCEYSGHQSQESWMSVKGKSSRSSLSLSLITGLVCGISLILLLPLLLVCWYRKSKGEIFTSIIYFIYLFN</sequence>
<keyword evidence="2" id="KW-1015">Disulfide bond</keyword>
<dbReference type="InterPro" id="IPR050488">
    <property type="entry name" value="Ig_Fc_receptor"/>
</dbReference>
<evidence type="ECO:0000256" key="1">
    <source>
        <dbReference type="ARBA" id="ARBA00022729"/>
    </source>
</evidence>
<dbReference type="GeneTree" id="ENSGT00940000163711"/>
<accession>A0A3Q0R4B8</accession>
<keyword evidence="3" id="KW-0472">Membrane</keyword>
<keyword evidence="1" id="KW-0732">Signal</keyword>
<evidence type="ECO:0000256" key="2">
    <source>
        <dbReference type="ARBA" id="ARBA00023157"/>
    </source>
</evidence>
<dbReference type="Gene3D" id="2.60.40.10">
    <property type="entry name" value="Immunoglobulins"/>
    <property type="match status" value="3"/>
</dbReference>
<dbReference type="OMA" id="INRLYKY"/>
<protein>
    <recommendedName>
        <fullName evidence="4">Ig-like domain-containing protein</fullName>
    </recommendedName>
</protein>
<dbReference type="InterPro" id="IPR007110">
    <property type="entry name" value="Ig-like_dom"/>
</dbReference>
<reference evidence="5" key="1">
    <citation type="submission" date="2025-08" db="UniProtKB">
        <authorList>
            <consortium name="Ensembl"/>
        </authorList>
    </citation>
    <scope>IDENTIFICATION</scope>
</reference>
<dbReference type="Pfam" id="PF13895">
    <property type="entry name" value="Ig_2"/>
    <property type="match status" value="1"/>
</dbReference>
<dbReference type="GO" id="GO:0009897">
    <property type="term" value="C:external side of plasma membrane"/>
    <property type="evidence" value="ECO:0007669"/>
    <property type="project" value="TreeGrafter"/>
</dbReference>
<dbReference type="AlphaFoldDB" id="A0A3Q0R4B8"/>
<feature type="domain" description="Ig-like" evidence="4">
    <location>
        <begin position="38"/>
        <end position="125"/>
    </location>
</feature>
<dbReference type="SUPFAM" id="SSF48726">
    <property type="entry name" value="Immunoglobulin"/>
    <property type="match status" value="2"/>
</dbReference>
<dbReference type="Ensembl" id="ENSACIT00000004997.1">
    <property type="protein sequence ID" value="ENSACIP00000004843.1"/>
    <property type="gene ID" value="ENSACIG00000003796.1"/>
</dbReference>
<reference evidence="5" key="2">
    <citation type="submission" date="2025-09" db="UniProtKB">
        <authorList>
            <consortium name="Ensembl"/>
        </authorList>
    </citation>
    <scope>IDENTIFICATION</scope>
</reference>
<keyword evidence="6" id="KW-1185">Reference proteome</keyword>
<dbReference type="PANTHER" id="PTHR11481:SF64">
    <property type="entry name" value="FC RECEPTOR-LIKE PROTEIN 4"/>
    <property type="match status" value="1"/>
</dbReference>
<evidence type="ECO:0000256" key="3">
    <source>
        <dbReference type="SAM" id="Phobius"/>
    </source>
</evidence>
<keyword evidence="3" id="KW-0812">Transmembrane</keyword>
<dbReference type="SMART" id="SM00408">
    <property type="entry name" value="IGc2"/>
    <property type="match status" value="1"/>
</dbReference>
<keyword evidence="3" id="KW-1133">Transmembrane helix</keyword>
<dbReference type="GO" id="GO:0007166">
    <property type="term" value="P:cell surface receptor signaling pathway"/>
    <property type="evidence" value="ECO:0007669"/>
    <property type="project" value="TreeGrafter"/>
</dbReference>
<dbReference type="Proteomes" id="UP000261340">
    <property type="component" value="Unplaced"/>
</dbReference>
<dbReference type="STRING" id="61819.ENSACIP00000004843"/>
<dbReference type="GO" id="GO:0004888">
    <property type="term" value="F:transmembrane signaling receptor activity"/>
    <property type="evidence" value="ECO:0007669"/>
    <property type="project" value="TreeGrafter"/>
</dbReference>